<evidence type="ECO:0000313" key="4">
    <source>
        <dbReference type="Proteomes" id="UP000183015"/>
    </source>
</evidence>
<accession>A0A1H7QIQ1</accession>
<feature type="transmembrane region" description="Helical" evidence="2">
    <location>
        <begin position="100"/>
        <end position="120"/>
    </location>
</feature>
<reference evidence="4" key="1">
    <citation type="submission" date="2016-10" db="EMBL/GenBank/DDBJ databases">
        <authorList>
            <person name="Varghese N."/>
        </authorList>
    </citation>
    <scope>NUCLEOTIDE SEQUENCE [LARGE SCALE GENOMIC DNA]</scope>
    <source>
        <strain evidence="4">DSM 45096 / BCRC 16803 / CGMCC 4.1857 / CIP 109030 / JCM 12277 / KCTC 19219 / NBRC 100920 / 33214</strain>
    </source>
</reference>
<keyword evidence="4" id="KW-1185">Reference proteome</keyword>
<dbReference type="Proteomes" id="UP000183015">
    <property type="component" value="Unassembled WGS sequence"/>
</dbReference>
<evidence type="ECO:0000256" key="1">
    <source>
        <dbReference type="SAM" id="MobiDB-lite"/>
    </source>
</evidence>
<sequence>MGRRAPACHHGAVTSRTQRRRRPQPGRKRTQPAPLTQREKRRQERDAELRARVGTDGVPAAGAVRRMWLAYGVVGALALAGVLGPGLLERFHAIRTGAPVAGGLAAFAATMVGQGLSIAWRTVDHGDGARLVTGRTWTGPRTVDLDRLARVRRTRVPTKAGWIDQLWIKDRSGVAFWFADKALAKRVSASVRTTPGARVSRYAAIGLGLEPPLTGAARAARAVRDVVVGLYTPLGATAVGAVVAGIVASS</sequence>
<feature type="transmembrane region" description="Helical" evidence="2">
    <location>
        <begin position="68"/>
        <end position="88"/>
    </location>
</feature>
<protein>
    <recommendedName>
        <fullName evidence="5">PH domain-containing protein</fullName>
    </recommendedName>
</protein>
<organism evidence="3 4">
    <name type="scientific">Streptacidiphilus jiangxiensis</name>
    <dbReference type="NCBI Taxonomy" id="235985"/>
    <lineage>
        <taxon>Bacteria</taxon>
        <taxon>Bacillati</taxon>
        <taxon>Actinomycetota</taxon>
        <taxon>Actinomycetes</taxon>
        <taxon>Kitasatosporales</taxon>
        <taxon>Streptomycetaceae</taxon>
        <taxon>Streptacidiphilus</taxon>
    </lineage>
</organism>
<gene>
    <name evidence="3" type="ORF">SAMN05414137_10945</name>
</gene>
<feature type="transmembrane region" description="Helical" evidence="2">
    <location>
        <begin position="228"/>
        <end position="248"/>
    </location>
</feature>
<evidence type="ECO:0000256" key="2">
    <source>
        <dbReference type="SAM" id="Phobius"/>
    </source>
</evidence>
<dbReference type="AlphaFoldDB" id="A0A1H7QIQ1"/>
<evidence type="ECO:0008006" key="5">
    <source>
        <dbReference type="Google" id="ProtNLM"/>
    </source>
</evidence>
<feature type="compositionally biased region" description="Basic residues" evidence="1">
    <location>
        <begin position="17"/>
        <end position="30"/>
    </location>
</feature>
<proteinExistence type="predicted"/>
<keyword evidence="2" id="KW-0472">Membrane</keyword>
<dbReference type="eggNOG" id="ENOG5032G23">
    <property type="taxonomic scope" value="Bacteria"/>
</dbReference>
<dbReference type="EMBL" id="FOAZ01000009">
    <property type="protein sequence ID" value="SEL47832.1"/>
    <property type="molecule type" value="Genomic_DNA"/>
</dbReference>
<feature type="compositionally biased region" description="Basic and acidic residues" evidence="1">
    <location>
        <begin position="37"/>
        <end position="52"/>
    </location>
</feature>
<keyword evidence="2" id="KW-1133">Transmembrane helix</keyword>
<keyword evidence="2" id="KW-0812">Transmembrane</keyword>
<name>A0A1H7QIQ1_STRJI</name>
<evidence type="ECO:0000313" key="3">
    <source>
        <dbReference type="EMBL" id="SEL47832.1"/>
    </source>
</evidence>
<feature type="region of interest" description="Disordered" evidence="1">
    <location>
        <begin position="1"/>
        <end position="52"/>
    </location>
</feature>